<dbReference type="AlphaFoldDB" id="A0A081QBC0"/>
<dbReference type="OrthoDB" id="9768578at2"/>
<dbReference type="Pfam" id="PF16929">
    <property type="entry name" value="Asp2"/>
    <property type="match status" value="1"/>
</dbReference>
<dbReference type="ESTHER" id="strmt-a0a081qbc0">
    <property type="family name" value="Asp2"/>
</dbReference>
<sequence>MVREHKILQIGIDNWKHHYDIPENMDWYYFCPDSPRAIRKMMEIDKISSFHAVLIEDGRYLSDLLPFSKNLDPYTVFYPQDFQSNDSDILDLLKKRCARAIDFSEPEKLLKDLSTSLFGGGYGDKMKPSTIQVHHSFQGNVSYQGHEYLELEGDFGEEFSQVAYWSYNIAVTRSLPIELWLEYEKNSGVEFRFRVKKIFEGSVADITEDLVFEESDLASTILIEQTYNAYLSLSIEARGKGKLKIGNLHQRWSRKQFGKFVLGGNTLHDQKRDEINYFFHPGDFKPPLAIYFAGYRPAEGFEGYWMMKNLGCPFLLFSDPRIEGGAFYIGSEELESKVRKTIQYYLDYLGLTSSDLILSGLSMGTFPALYYGSFFEPYAVVVGKPLTNIGTVARRGRLDAPWIFNTGFDVLSHQTGGMTSGHANELDQYFWKSFKKADFSNTTFGLSYMKDEDMDPQAYEELVEHLCNTGAKILSRGTSGRHNDDTGENVAWFLHFYHMVLKTGFGRGEV</sequence>
<dbReference type="EMBL" id="JPFW01000008">
    <property type="protein sequence ID" value="KEQ40243.1"/>
    <property type="molecule type" value="Genomic_DNA"/>
</dbReference>
<gene>
    <name evidence="1" type="primary">asp2</name>
    <name evidence="1" type="ORF">SK642_1501</name>
</gene>
<protein>
    <submittedName>
        <fullName evidence="1">Accessory Sec system protein Asp2</fullName>
    </submittedName>
</protein>
<organism evidence="1 2">
    <name type="scientific">Streptococcus mitis</name>
    <dbReference type="NCBI Taxonomy" id="28037"/>
    <lineage>
        <taxon>Bacteria</taxon>
        <taxon>Bacillati</taxon>
        <taxon>Bacillota</taxon>
        <taxon>Bacilli</taxon>
        <taxon>Lactobacillales</taxon>
        <taxon>Streptococcaceae</taxon>
        <taxon>Streptococcus</taxon>
        <taxon>Streptococcus mitis group</taxon>
    </lineage>
</organism>
<evidence type="ECO:0000313" key="2">
    <source>
        <dbReference type="Proteomes" id="UP000028030"/>
    </source>
</evidence>
<name>A0A081QBC0_STRMT</name>
<reference evidence="1 2" key="1">
    <citation type="submission" date="2014-05" db="EMBL/GenBank/DDBJ databases">
        <authorList>
            <person name="Daugherty S.C."/>
            <person name="Tallon L.J."/>
            <person name="Sadzewicz L."/>
            <person name="Kilian M."/>
            <person name="Tettelin H."/>
        </authorList>
    </citation>
    <scope>NUCLEOTIDE SEQUENCE [LARGE SCALE GENOMIC DNA]</scope>
    <source>
        <strain evidence="1 2">SK642</strain>
    </source>
</reference>
<proteinExistence type="predicted"/>
<evidence type="ECO:0000313" key="1">
    <source>
        <dbReference type="EMBL" id="KEQ40243.1"/>
    </source>
</evidence>
<dbReference type="Proteomes" id="UP000028030">
    <property type="component" value="Unassembled WGS sequence"/>
</dbReference>
<dbReference type="InterPro" id="IPR022267">
    <property type="entry name" value="Asp2"/>
</dbReference>
<dbReference type="NCBIfam" id="TIGR03712">
    <property type="entry name" value="acc_sec_asp2"/>
    <property type="match status" value="1"/>
</dbReference>
<accession>A0A081QBC0</accession>
<dbReference type="RefSeq" id="WP_033684184.1">
    <property type="nucleotide sequence ID" value="NZ_JPFW01000008.1"/>
</dbReference>
<dbReference type="PATRIC" id="fig|28037.97.peg.1439"/>
<comment type="caution">
    <text evidence="1">The sequence shown here is derived from an EMBL/GenBank/DDBJ whole genome shotgun (WGS) entry which is preliminary data.</text>
</comment>
<dbReference type="GO" id="GO:0015031">
    <property type="term" value="P:protein transport"/>
    <property type="evidence" value="ECO:0007669"/>
    <property type="project" value="InterPro"/>
</dbReference>